<organism evidence="4 5">
    <name type="scientific">candidate division WS6 bacterium GW2011_GWF2_39_15</name>
    <dbReference type="NCBI Taxonomy" id="1619100"/>
    <lineage>
        <taxon>Bacteria</taxon>
        <taxon>Candidatus Dojkabacteria</taxon>
    </lineage>
</organism>
<feature type="binding site" evidence="3">
    <location>
        <position position="162"/>
    </location>
    <ligand>
        <name>dCTP</name>
        <dbReference type="ChEBI" id="CHEBI:61481"/>
    </ligand>
</feature>
<dbReference type="InterPro" id="IPR011962">
    <property type="entry name" value="dCTP_deaminase"/>
</dbReference>
<comment type="pathway">
    <text evidence="3">Pyrimidine metabolism; dUMP biosynthesis; dUMP from dCTP: step 1/1.</text>
</comment>
<evidence type="ECO:0000256" key="2">
    <source>
        <dbReference type="ARBA" id="ARBA00023080"/>
    </source>
</evidence>
<keyword evidence="3" id="KW-0547">Nucleotide-binding</keyword>
<keyword evidence="1 3" id="KW-0378">Hydrolase</keyword>
<dbReference type="SUPFAM" id="SSF51283">
    <property type="entry name" value="dUTPase-like"/>
    <property type="match status" value="1"/>
</dbReference>
<dbReference type="NCBIfam" id="TIGR02274">
    <property type="entry name" value="dCTP_deam"/>
    <property type="match status" value="1"/>
</dbReference>
<dbReference type="HAMAP" id="MF_00146">
    <property type="entry name" value="dCTP_deaminase"/>
    <property type="match status" value="1"/>
</dbReference>
<comment type="subunit">
    <text evidence="3">Homotrimer.</text>
</comment>
<dbReference type="GO" id="GO:0033973">
    <property type="term" value="F:dCTP deaminase (dUMP-forming) activity"/>
    <property type="evidence" value="ECO:0007669"/>
    <property type="project" value="UniProtKB-UniRule"/>
</dbReference>
<feature type="binding site" evidence="3">
    <location>
        <begin position="127"/>
        <end position="129"/>
    </location>
    <ligand>
        <name>dCTP</name>
        <dbReference type="ChEBI" id="CHEBI:61481"/>
    </ligand>
</feature>
<dbReference type="GO" id="GO:0006229">
    <property type="term" value="P:dUTP biosynthetic process"/>
    <property type="evidence" value="ECO:0007669"/>
    <property type="project" value="InterPro"/>
</dbReference>
<dbReference type="Proteomes" id="UP000034799">
    <property type="component" value="Unassembled WGS sequence"/>
</dbReference>
<dbReference type="GO" id="GO:0006226">
    <property type="term" value="P:dUMP biosynthetic process"/>
    <property type="evidence" value="ECO:0007669"/>
    <property type="project" value="UniProtKB-UniRule"/>
</dbReference>
<comment type="catalytic activity">
    <reaction evidence="3">
        <text>dCTP + 2 H2O = dUMP + NH4(+) + diphosphate</text>
        <dbReference type="Rhea" id="RHEA:19205"/>
        <dbReference type="ChEBI" id="CHEBI:15377"/>
        <dbReference type="ChEBI" id="CHEBI:28938"/>
        <dbReference type="ChEBI" id="CHEBI:33019"/>
        <dbReference type="ChEBI" id="CHEBI:61481"/>
        <dbReference type="ChEBI" id="CHEBI:246422"/>
        <dbReference type="EC" id="3.5.4.30"/>
    </reaction>
</comment>
<dbReference type="InterPro" id="IPR033704">
    <property type="entry name" value="dUTPase_trimeric"/>
</dbReference>
<dbReference type="GO" id="GO:0008829">
    <property type="term" value="F:dCTP deaminase activity"/>
    <property type="evidence" value="ECO:0007669"/>
    <property type="project" value="InterPro"/>
</dbReference>
<dbReference type="CDD" id="cd07557">
    <property type="entry name" value="trimeric_dUTPase"/>
    <property type="match status" value="1"/>
</dbReference>
<evidence type="ECO:0000256" key="3">
    <source>
        <dbReference type="HAMAP-Rule" id="MF_00146"/>
    </source>
</evidence>
<evidence type="ECO:0000256" key="1">
    <source>
        <dbReference type="ARBA" id="ARBA00022801"/>
    </source>
</evidence>
<feature type="binding site" evidence="3">
    <location>
        <position position="170"/>
    </location>
    <ligand>
        <name>dCTP</name>
        <dbReference type="ChEBI" id="CHEBI:61481"/>
    </ligand>
</feature>
<gene>
    <name evidence="3" type="primary">dcd</name>
    <name evidence="4" type="ORF">UT34_C0002G0056</name>
</gene>
<feature type="binding site" evidence="3">
    <location>
        <position position="119"/>
    </location>
    <ligand>
        <name>dCTP</name>
        <dbReference type="ChEBI" id="CHEBI:61481"/>
    </ligand>
</feature>
<comment type="similarity">
    <text evidence="3">Belongs to the dCTP deaminase family.</text>
</comment>
<proteinExistence type="inferred from homology"/>
<dbReference type="GO" id="GO:0000166">
    <property type="term" value="F:nucleotide binding"/>
    <property type="evidence" value="ECO:0007669"/>
    <property type="project" value="UniProtKB-KW"/>
</dbReference>
<reference evidence="4 5" key="1">
    <citation type="journal article" date="2015" name="Nature">
        <title>rRNA introns, odd ribosomes, and small enigmatic genomes across a large radiation of phyla.</title>
        <authorList>
            <person name="Brown C.T."/>
            <person name="Hug L.A."/>
            <person name="Thomas B.C."/>
            <person name="Sharon I."/>
            <person name="Castelle C.J."/>
            <person name="Singh A."/>
            <person name="Wilkins M.J."/>
            <person name="Williams K.H."/>
            <person name="Banfield J.F."/>
        </authorList>
    </citation>
    <scope>NUCLEOTIDE SEQUENCE [LARGE SCALE GENOMIC DNA]</scope>
</reference>
<feature type="site" description="Important for bifunctional activity" evidence="3">
    <location>
        <begin position="116"/>
        <end position="117"/>
    </location>
</feature>
<dbReference type="UniPathway" id="UPA00610">
    <property type="reaction ID" value="UER00667"/>
</dbReference>
<dbReference type="PANTHER" id="PTHR42680:SF3">
    <property type="entry name" value="DCTP DEAMINASE"/>
    <property type="match status" value="1"/>
</dbReference>
<dbReference type="Gene3D" id="2.70.40.10">
    <property type="match status" value="1"/>
</dbReference>
<comment type="caution">
    <text evidence="3">Lacks conserved residue(s) required for the propagation of feature annotation.</text>
</comment>
<comment type="caution">
    <text evidence="4">The sequence shown here is derived from an EMBL/GenBank/DDBJ whole genome shotgun (WGS) entry which is preliminary data.</text>
</comment>
<dbReference type="InterPro" id="IPR036157">
    <property type="entry name" value="dUTPase-like_sf"/>
</dbReference>
<accession>A0A0G0MN82</accession>
<evidence type="ECO:0000313" key="5">
    <source>
        <dbReference type="Proteomes" id="UP000034799"/>
    </source>
</evidence>
<dbReference type="STRING" id="1619100.UT34_C0002G0056"/>
<dbReference type="EC" id="3.5.4.30" evidence="3"/>
<sequence length="195" mass="22002">MILSDKSIKNKLKTKEIVIEPFNEDFLQPSSYDLHLGNEFMVFNTEKHSIIDVKEPVDDLMKKIILEQNGDITLEPGGFLLAHVKEIIGVDDKHVGVLEGKSSLARLGLIIHATAGFLDPGNCLRMTLEMVNLSPLPIKLYVGMKIAQMAFEEVDQKVSRPYGHKSLGSKYYKDSSVTQSMYYQNFNKDITKPKI</sequence>
<dbReference type="AlphaFoldDB" id="A0A0G0MN82"/>
<protein>
    <recommendedName>
        <fullName evidence="3">dCTP deaminase, dUMP-forming</fullName>
        <ecNumber evidence="3">3.5.4.30</ecNumber>
    </recommendedName>
    <alternativeName>
        <fullName evidence="3">Bifunctional dCTP deaminase:dUTPase</fullName>
    </alternativeName>
    <alternativeName>
        <fullName evidence="3">DCD-DUT</fullName>
    </alternativeName>
</protein>
<comment type="function">
    <text evidence="3">Bifunctional enzyme that catalyzes both the deamination of dCTP to dUTP and the hydrolysis of dUTP to dUMP without releasing the toxic dUTP intermediate.</text>
</comment>
<name>A0A0G0MN82_9BACT</name>
<evidence type="ECO:0000313" key="4">
    <source>
        <dbReference type="EMBL" id="KKR05549.1"/>
    </source>
</evidence>
<feature type="active site" description="Proton donor/acceptor" evidence="3">
    <location>
        <position position="129"/>
    </location>
</feature>
<feature type="binding site" evidence="3">
    <location>
        <position position="148"/>
    </location>
    <ligand>
        <name>dCTP</name>
        <dbReference type="ChEBI" id="CHEBI:61481"/>
    </ligand>
</feature>
<dbReference type="PANTHER" id="PTHR42680">
    <property type="entry name" value="DCTP DEAMINASE"/>
    <property type="match status" value="1"/>
</dbReference>
<keyword evidence="2 3" id="KW-0546">Nucleotide metabolism</keyword>
<dbReference type="EMBL" id="LBWK01000002">
    <property type="protein sequence ID" value="KKR05549.1"/>
    <property type="molecule type" value="Genomic_DNA"/>
</dbReference>
<dbReference type="Pfam" id="PF22769">
    <property type="entry name" value="DCD"/>
    <property type="match status" value="1"/>
</dbReference>
<feature type="binding site" evidence="3">
    <location>
        <begin position="101"/>
        <end position="106"/>
    </location>
    <ligand>
        <name>dCTP</name>
        <dbReference type="ChEBI" id="CHEBI:61481"/>
    </ligand>
</feature>